<dbReference type="Proteomes" id="UP000734854">
    <property type="component" value="Unassembled WGS sequence"/>
</dbReference>
<dbReference type="AlphaFoldDB" id="A0A8J5LF02"/>
<reference evidence="2 3" key="1">
    <citation type="submission" date="2020-08" db="EMBL/GenBank/DDBJ databases">
        <title>Plant Genome Project.</title>
        <authorList>
            <person name="Zhang R.-G."/>
        </authorList>
    </citation>
    <scope>NUCLEOTIDE SEQUENCE [LARGE SCALE GENOMIC DNA]</scope>
    <source>
        <tissue evidence="2">Rhizome</tissue>
    </source>
</reference>
<evidence type="ECO:0000313" key="2">
    <source>
        <dbReference type="EMBL" id="KAG6510463.1"/>
    </source>
</evidence>
<feature type="region of interest" description="Disordered" evidence="1">
    <location>
        <begin position="85"/>
        <end position="106"/>
    </location>
</feature>
<sequence length="106" mass="11541">MHNGDSDEADSAKSIGGKMPRKLDLAIGGVKKPHHFFLGTVALREGSGTNELQLHCSIPYEDKDPCPCRVGIGNASDDIHNIAMAKDELSDDDRQAGEKRRRLNAE</sequence>
<evidence type="ECO:0000256" key="1">
    <source>
        <dbReference type="SAM" id="MobiDB-lite"/>
    </source>
</evidence>
<dbReference type="EMBL" id="JACMSC010000008">
    <property type="protein sequence ID" value="KAG6510463.1"/>
    <property type="molecule type" value="Genomic_DNA"/>
</dbReference>
<name>A0A8J5LF02_ZINOF</name>
<comment type="caution">
    <text evidence="2">The sequence shown here is derived from an EMBL/GenBank/DDBJ whole genome shotgun (WGS) entry which is preliminary data.</text>
</comment>
<organism evidence="2 3">
    <name type="scientific">Zingiber officinale</name>
    <name type="common">Ginger</name>
    <name type="synonym">Amomum zingiber</name>
    <dbReference type="NCBI Taxonomy" id="94328"/>
    <lineage>
        <taxon>Eukaryota</taxon>
        <taxon>Viridiplantae</taxon>
        <taxon>Streptophyta</taxon>
        <taxon>Embryophyta</taxon>
        <taxon>Tracheophyta</taxon>
        <taxon>Spermatophyta</taxon>
        <taxon>Magnoliopsida</taxon>
        <taxon>Liliopsida</taxon>
        <taxon>Zingiberales</taxon>
        <taxon>Zingiberaceae</taxon>
        <taxon>Zingiber</taxon>
    </lineage>
</organism>
<accession>A0A8J5LF02</accession>
<evidence type="ECO:0000313" key="3">
    <source>
        <dbReference type="Proteomes" id="UP000734854"/>
    </source>
</evidence>
<protein>
    <submittedName>
        <fullName evidence="2">Uncharacterized protein</fullName>
    </submittedName>
</protein>
<keyword evidence="3" id="KW-1185">Reference proteome</keyword>
<gene>
    <name evidence="2" type="ORF">ZIOFF_028486</name>
</gene>
<proteinExistence type="predicted"/>